<accession>A0ABT1JA86</accession>
<organism evidence="3 4">
    <name type="scientific">Kitasatospora paracochleata</name>
    <dbReference type="NCBI Taxonomy" id="58354"/>
    <lineage>
        <taxon>Bacteria</taxon>
        <taxon>Bacillati</taxon>
        <taxon>Actinomycetota</taxon>
        <taxon>Actinomycetes</taxon>
        <taxon>Kitasatosporales</taxon>
        <taxon>Streptomycetaceae</taxon>
        <taxon>Kitasatospora</taxon>
    </lineage>
</organism>
<dbReference type="Pfam" id="PF00441">
    <property type="entry name" value="Acyl-CoA_dh_1"/>
    <property type="match status" value="1"/>
</dbReference>
<dbReference type="Proteomes" id="UP001206483">
    <property type="component" value="Unassembled WGS sequence"/>
</dbReference>
<dbReference type="EMBL" id="JAMZDX010000009">
    <property type="protein sequence ID" value="MCP2314362.1"/>
    <property type="molecule type" value="Genomic_DNA"/>
</dbReference>
<feature type="domain" description="Acyl-CoA dehydrogenase/oxidase C-terminal" evidence="2">
    <location>
        <begin position="96"/>
        <end position="213"/>
    </location>
</feature>
<evidence type="ECO:0000313" key="3">
    <source>
        <dbReference type="EMBL" id="MCP2314362.1"/>
    </source>
</evidence>
<evidence type="ECO:0000313" key="4">
    <source>
        <dbReference type="Proteomes" id="UP001206483"/>
    </source>
</evidence>
<evidence type="ECO:0000259" key="2">
    <source>
        <dbReference type="Pfam" id="PF00441"/>
    </source>
</evidence>
<gene>
    <name evidence="3" type="ORF">FHR36_007563</name>
</gene>
<protein>
    <recommendedName>
        <fullName evidence="2">Acyl-CoA dehydrogenase/oxidase C-terminal domain-containing protein</fullName>
    </recommendedName>
</protein>
<dbReference type="InterPro" id="IPR036250">
    <property type="entry name" value="AcylCo_DH-like_C"/>
</dbReference>
<sequence>MSARLTAPADLRELGRSGGLAAGLVAVLDGLDPAATAPAGVALLPVALLPGSRSPAAAAVPVPHPFAAFEGLALVRFPHSTGGPGLTGGRAAALESVRIGLLSHLLDLAVDRLKERRFGGVPLIDHQLVSAAVADAVIEIELAVAGVSAGASAGAAAGAAAGSVADDGSAGSVRARHERLTGAGWTVTRLFGAAGYLTDHPVRALHLSALAADLWLAPAGPGPEAADPEAADPEEGVR</sequence>
<comment type="caution">
    <text evidence="3">The sequence shown here is derived from an EMBL/GenBank/DDBJ whole genome shotgun (WGS) entry which is preliminary data.</text>
</comment>
<proteinExistence type="predicted"/>
<dbReference type="InterPro" id="IPR009075">
    <property type="entry name" value="AcylCo_DH/oxidase_C"/>
</dbReference>
<dbReference type="Gene3D" id="1.20.140.10">
    <property type="entry name" value="Butyryl-CoA Dehydrogenase, subunit A, domain 3"/>
    <property type="match status" value="1"/>
</dbReference>
<evidence type="ECO:0000256" key="1">
    <source>
        <dbReference type="ARBA" id="ARBA00022630"/>
    </source>
</evidence>
<keyword evidence="4" id="KW-1185">Reference proteome</keyword>
<dbReference type="RefSeq" id="WP_253804680.1">
    <property type="nucleotide sequence ID" value="NZ_JAMZDX010000009.1"/>
</dbReference>
<keyword evidence="1" id="KW-0285">Flavoprotein</keyword>
<name>A0ABT1JA86_9ACTN</name>
<reference evidence="3 4" key="1">
    <citation type="submission" date="2022-06" db="EMBL/GenBank/DDBJ databases">
        <title>Sequencing the genomes of 1000 actinobacteria strains.</title>
        <authorList>
            <person name="Klenk H.-P."/>
        </authorList>
    </citation>
    <scope>NUCLEOTIDE SEQUENCE [LARGE SCALE GENOMIC DNA]</scope>
    <source>
        <strain evidence="3 4">DSM 41656</strain>
    </source>
</reference>
<dbReference type="SUPFAM" id="SSF47203">
    <property type="entry name" value="Acyl-CoA dehydrogenase C-terminal domain-like"/>
    <property type="match status" value="1"/>
</dbReference>